<keyword evidence="6" id="KW-0653">Protein transport</keyword>
<keyword evidence="2" id="KW-0813">Transport</keyword>
<dbReference type="Gene3D" id="2.30.30.830">
    <property type="match status" value="1"/>
</dbReference>
<evidence type="ECO:0000256" key="5">
    <source>
        <dbReference type="ARBA" id="ARBA00022692"/>
    </source>
</evidence>
<dbReference type="Pfam" id="PF17820">
    <property type="entry name" value="PDZ_6"/>
    <property type="match status" value="1"/>
</dbReference>
<evidence type="ECO:0000313" key="11">
    <source>
        <dbReference type="EMBL" id="TLS67305.1"/>
    </source>
</evidence>
<sequence length="274" mass="29200">MAQMQNYVGRLTMPTELVLVVIMAWMVAGWLMPAPQPEQILQSQAQQPVAVALPDMAAMMAIPLFGTPVVKKEMAKPVAVSAPVVRSPLQISLLGTVVAGDASAAIVRLGSGGEKAFVIGSVIQPGVVLKQVEATSIVIDHSGRMEQISMPRSALPSQFVASEGAPAKQENRLMSRAQLQQQMQDLPTLLTQARLAPAAGNGPMGGFVISDIVPGSLFQLAGLQNGDVLHKVNGQLLDNPSQAMQLYQSLQNTPSIDVELTRAGQLQRVHYDIR</sequence>
<keyword evidence="3" id="KW-1003">Cell membrane</keyword>
<protein>
    <recommendedName>
        <fullName evidence="10">PDZ domain-containing protein</fullName>
    </recommendedName>
</protein>
<evidence type="ECO:0000256" key="4">
    <source>
        <dbReference type="ARBA" id="ARBA00022519"/>
    </source>
</evidence>
<evidence type="ECO:0000256" key="8">
    <source>
        <dbReference type="ARBA" id="ARBA00023136"/>
    </source>
</evidence>
<dbReference type="InterPro" id="IPR041489">
    <property type="entry name" value="PDZ_6"/>
</dbReference>
<keyword evidence="8 9" id="KW-0472">Membrane</keyword>
<dbReference type="AlphaFoldDB" id="A0A5R9GQI8"/>
<dbReference type="Pfam" id="PF11356">
    <property type="entry name" value="T2SSC"/>
    <property type="match status" value="1"/>
</dbReference>
<proteinExistence type="predicted"/>
<evidence type="ECO:0000259" key="10">
    <source>
        <dbReference type="SMART" id="SM00228"/>
    </source>
</evidence>
<evidence type="ECO:0000256" key="1">
    <source>
        <dbReference type="ARBA" id="ARBA00004533"/>
    </source>
</evidence>
<evidence type="ECO:0000256" key="6">
    <source>
        <dbReference type="ARBA" id="ARBA00022927"/>
    </source>
</evidence>
<comment type="caution">
    <text evidence="11">The sequence shown here is derived from an EMBL/GenBank/DDBJ whole genome shotgun (WGS) entry which is preliminary data.</text>
</comment>
<name>A0A5R9GQI8_9PROT</name>
<dbReference type="InterPro" id="IPR024961">
    <property type="entry name" value="T2SS_GspC_N"/>
</dbReference>
<dbReference type="InterPro" id="IPR001478">
    <property type="entry name" value="PDZ"/>
</dbReference>
<keyword evidence="12" id="KW-1185">Reference proteome</keyword>
<dbReference type="GO" id="GO:0015031">
    <property type="term" value="P:protein transport"/>
    <property type="evidence" value="ECO:0007669"/>
    <property type="project" value="UniProtKB-KW"/>
</dbReference>
<comment type="subcellular location">
    <subcellularLocation>
        <location evidence="1">Cell inner membrane</location>
    </subcellularLocation>
</comment>
<keyword evidence="4" id="KW-0997">Cell inner membrane</keyword>
<dbReference type="SUPFAM" id="SSF50156">
    <property type="entry name" value="PDZ domain-like"/>
    <property type="match status" value="1"/>
</dbReference>
<accession>A0A5R9GQI8</accession>
<keyword evidence="7 9" id="KW-1133">Transmembrane helix</keyword>
<dbReference type="InterPro" id="IPR036034">
    <property type="entry name" value="PDZ_sf"/>
</dbReference>
<dbReference type="Gene3D" id="2.30.42.10">
    <property type="match status" value="1"/>
</dbReference>
<evidence type="ECO:0000256" key="3">
    <source>
        <dbReference type="ARBA" id="ARBA00022475"/>
    </source>
</evidence>
<feature type="domain" description="PDZ" evidence="10">
    <location>
        <begin position="184"/>
        <end position="264"/>
    </location>
</feature>
<evidence type="ECO:0000256" key="7">
    <source>
        <dbReference type="ARBA" id="ARBA00022989"/>
    </source>
</evidence>
<feature type="transmembrane region" description="Helical" evidence="9">
    <location>
        <begin position="12"/>
        <end position="32"/>
    </location>
</feature>
<evidence type="ECO:0000256" key="2">
    <source>
        <dbReference type="ARBA" id="ARBA00022448"/>
    </source>
</evidence>
<dbReference type="Proteomes" id="UP000306585">
    <property type="component" value="Unassembled WGS sequence"/>
</dbReference>
<reference evidence="11 12" key="1">
    <citation type="journal article" date="2019" name="Appl. Environ. Microbiol.">
        <title>Environmental Evidence and Genomic Insight of Iron-oxidizing Bacteria Preference Towards More Corrosion Resistant Stainless Steel at Higher Salinities.</title>
        <authorList>
            <person name="Garrison C.E."/>
            <person name="Price K.A."/>
            <person name="Field E.K."/>
        </authorList>
    </citation>
    <scope>NUCLEOTIDE SEQUENCE [LARGE SCALE GENOMIC DNA]</scope>
    <source>
        <strain evidence="11 12">P3</strain>
    </source>
</reference>
<dbReference type="GO" id="GO:0005886">
    <property type="term" value="C:plasma membrane"/>
    <property type="evidence" value="ECO:0007669"/>
    <property type="project" value="UniProtKB-SubCell"/>
</dbReference>
<keyword evidence="5 9" id="KW-0812">Transmembrane</keyword>
<organism evidence="11 12">
    <name type="scientific">Mariprofundus erugo</name>
    <dbReference type="NCBI Taxonomy" id="2528639"/>
    <lineage>
        <taxon>Bacteria</taxon>
        <taxon>Pseudomonadati</taxon>
        <taxon>Pseudomonadota</taxon>
        <taxon>Candidatius Mariprofundia</taxon>
        <taxon>Mariprofundales</taxon>
        <taxon>Mariprofundaceae</taxon>
        <taxon>Mariprofundus</taxon>
    </lineage>
</organism>
<evidence type="ECO:0000256" key="9">
    <source>
        <dbReference type="SAM" id="Phobius"/>
    </source>
</evidence>
<evidence type="ECO:0000313" key="12">
    <source>
        <dbReference type="Proteomes" id="UP000306585"/>
    </source>
</evidence>
<gene>
    <name evidence="11" type="ORF">FEF65_07710</name>
</gene>
<dbReference type="EMBL" id="VBRY01000006">
    <property type="protein sequence ID" value="TLS67305.1"/>
    <property type="molecule type" value="Genomic_DNA"/>
</dbReference>
<dbReference type="SMART" id="SM00228">
    <property type="entry name" value="PDZ"/>
    <property type="match status" value="1"/>
</dbReference>